<evidence type="ECO:0000256" key="3">
    <source>
        <dbReference type="ARBA" id="ARBA00022475"/>
    </source>
</evidence>
<comment type="subcellular location">
    <subcellularLocation>
        <location evidence="1 7">Cell membrane</location>
        <topology evidence="1 7">Multi-pass membrane protein</topology>
    </subcellularLocation>
</comment>
<evidence type="ECO:0000256" key="1">
    <source>
        <dbReference type="ARBA" id="ARBA00004651"/>
    </source>
</evidence>
<dbReference type="PANTHER" id="PTHR43005">
    <property type="entry name" value="BLR7065 PROTEIN"/>
    <property type="match status" value="1"/>
</dbReference>
<organism evidence="9 10">
    <name type="scientific">Candidimonas humi</name>
    <dbReference type="NCBI Taxonomy" id="683355"/>
    <lineage>
        <taxon>Bacteria</taxon>
        <taxon>Pseudomonadati</taxon>
        <taxon>Pseudomonadota</taxon>
        <taxon>Betaproteobacteria</taxon>
        <taxon>Burkholderiales</taxon>
        <taxon>Alcaligenaceae</taxon>
        <taxon>Candidimonas</taxon>
    </lineage>
</organism>
<feature type="transmembrane region" description="Helical" evidence="7">
    <location>
        <begin position="112"/>
        <end position="136"/>
    </location>
</feature>
<keyword evidence="2 7" id="KW-0813">Transport</keyword>
<feature type="transmembrane region" description="Helical" evidence="7">
    <location>
        <begin position="222"/>
        <end position="246"/>
    </location>
</feature>
<keyword evidence="5 7" id="KW-1133">Transmembrane helix</keyword>
<keyword evidence="4 7" id="KW-0812">Transmembrane</keyword>
<evidence type="ECO:0000256" key="4">
    <source>
        <dbReference type="ARBA" id="ARBA00022692"/>
    </source>
</evidence>
<evidence type="ECO:0000313" key="9">
    <source>
        <dbReference type="EMBL" id="MFC4202350.1"/>
    </source>
</evidence>
<evidence type="ECO:0000259" key="8">
    <source>
        <dbReference type="PROSITE" id="PS50928"/>
    </source>
</evidence>
<comment type="caution">
    <text evidence="9">The sequence shown here is derived from an EMBL/GenBank/DDBJ whole genome shotgun (WGS) entry which is preliminary data.</text>
</comment>
<dbReference type="PROSITE" id="PS50928">
    <property type="entry name" value="ABC_TM1"/>
    <property type="match status" value="1"/>
</dbReference>
<feature type="transmembrane region" description="Helical" evidence="7">
    <location>
        <begin position="20"/>
        <end position="46"/>
    </location>
</feature>
<dbReference type="Pfam" id="PF00528">
    <property type="entry name" value="BPD_transp_1"/>
    <property type="match status" value="1"/>
</dbReference>
<dbReference type="PANTHER" id="PTHR43005:SF1">
    <property type="entry name" value="SPERMIDINE_PUTRESCINE TRANSPORT SYSTEM PERMEASE PROTEIN"/>
    <property type="match status" value="1"/>
</dbReference>
<keyword evidence="3" id="KW-1003">Cell membrane</keyword>
<feature type="transmembrane region" description="Helical" evidence="7">
    <location>
        <begin position="83"/>
        <end position="105"/>
    </location>
</feature>
<evidence type="ECO:0000256" key="2">
    <source>
        <dbReference type="ARBA" id="ARBA00022448"/>
    </source>
</evidence>
<reference evidence="10" key="1">
    <citation type="journal article" date="2019" name="Int. J. Syst. Evol. Microbiol.">
        <title>The Global Catalogue of Microorganisms (GCM) 10K type strain sequencing project: providing services to taxonomists for standard genome sequencing and annotation.</title>
        <authorList>
            <consortium name="The Broad Institute Genomics Platform"/>
            <consortium name="The Broad Institute Genome Sequencing Center for Infectious Disease"/>
            <person name="Wu L."/>
            <person name="Ma J."/>
        </authorList>
    </citation>
    <scope>NUCLEOTIDE SEQUENCE [LARGE SCALE GENOMIC DNA]</scope>
    <source>
        <strain evidence="10">LMG 24813</strain>
    </source>
</reference>
<evidence type="ECO:0000313" key="10">
    <source>
        <dbReference type="Proteomes" id="UP001595848"/>
    </source>
</evidence>
<dbReference type="SUPFAM" id="SSF161098">
    <property type="entry name" value="MetI-like"/>
    <property type="match status" value="1"/>
</dbReference>
<feature type="domain" description="ABC transmembrane type-1" evidence="8">
    <location>
        <begin position="79"/>
        <end position="304"/>
    </location>
</feature>
<protein>
    <submittedName>
        <fullName evidence="9">Carbohydrate ABC transporter permease</fullName>
    </submittedName>
</protein>
<feature type="transmembrane region" description="Helical" evidence="7">
    <location>
        <begin position="175"/>
        <end position="201"/>
    </location>
</feature>
<comment type="similarity">
    <text evidence="7">Belongs to the binding-protein-dependent transport system permease family.</text>
</comment>
<evidence type="ECO:0000256" key="5">
    <source>
        <dbReference type="ARBA" id="ARBA00022989"/>
    </source>
</evidence>
<proteinExistence type="inferred from homology"/>
<keyword evidence="6 7" id="KW-0472">Membrane</keyword>
<dbReference type="Proteomes" id="UP001595848">
    <property type="component" value="Unassembled WGS sequence"/>
</dbReference>
<dbReference type="Gene3D" id="1.10.3720.10">
    <property type="entry name" value="MetI-like"/>
    <property type="match status" value="1"/>
</dbReference>
<evidence type="ECO:0000256" key="7">
    <source>
        <dbReference type="RuleBase" id="RU363032"/>
    </source>
</evidence>
<keyword evidence="10" id="KW-1185">Reference proteome</keyword>
<dbReference type="InterPro" id="IPR000515">
    <property type="entry name" value="MetI-like"/>
</dbReference>
<sequence length="311" mass="33794">MASSTARHAGLGQGGRDTLLAMGMVLPAILYIVLLLGVPIVLALYYSLSDITTGGSAVHFVGLENFTALLQDPDFIGAVQNTLVITIATLIGTLVLAVVQAELLARDFRGKWLVRFLILLPWTAPASLSVIGWLWMLDSTFSPYDWLLRQLGLLGHPGDLFGPFSNMYWLGRAGLATFSIIMVNVWRMLPLATVIILAGLNGMPRDIYEQAQIDGAGYFRRLFHVVFPILYPVFGVSILFTFVFTFTDIVTVYILTRGGPANSTQVLTTLAFFTGVQGGSLGQGAAIALFLLPVLAAVSIVILAFIRRREI</sequence>
<dbReference type="RefSeq" id="WP_246600814.1">
    <property type="nucleotide sequence ID" value="NZ_JAHTBN010000010.1"/>
</dbReference>
<evidence type="ECO:0000256" key="6">
    <source>
        <dbReference type="ARBA" id="ARBA00023136"/>
    </source>
</evidence>
<gene>
    <name evidence="9" type="ORF">ACFOY1_15445</name>
</gene>
<dbReference type="InterPro" id="IPR035906">
    <property type="entry name" value="MetI-like_sf"/>
</dbReference>
<dbReference type="CDD" id="cd06261">
    <property type="entry name" value="TM_PBP2"/>
    <property type="match status" value="1"/>
</dbReference>
<dbReference type="EMBL" id="JBHSBV010000005">
    <property type="protein sequence ID" value="MFC4202350.1"/>
    <property type="molecule type" value="Genomic_DNA"/>
</dbReference>
<accession>A0ABV8NZL7</accession>
<feature type="transmembrane region" description="Helical" evidence="7">
    <location>
        <begin position="285"/>
        <end position="306"/>
    </location>
</feature>
<name>A0ABV8NZL7_9BURK</name>